<feature type="coiled-coil region" evidence="1">
    <location>
        <begin position="23"/>
        <end position="53"/>
    </location>
</feature>
<evidence type="ECO:0000313" key="3">
    <source>
        <dbReference type="Proteomes" id="UP000587002"/>
    </source>
</evidence>
<gene>
    <name evidence="2" type="ORF">HNR68_001407</name>
</gene>
<accession>A0A853AQD8</accession>
<dbReference type="SUPFAM" id="SSF48452">
    <property type="entry name" value="TPR-like"/>
    <property type="match status" value="2"/>
</dbReference>
<protein>
    <submittedName>
        <fullName evidence="2">Tetratricopeptide (TPR) repeat protein</fullName>
    </submittedName>
</protein>
<organism evidence="2 3">
    <name type="scientific">Saccharopolyspora hordei</name>
    <dbReference type="NCBI Taxonomy" id="1838"/>
    <lineage>
        <taxon>Bacteria</taxon>
        <taxon>Bacillati</taxon>
        <taxon>Actinomycetota</taxon>
        <taxon>Actinomycetes</taxon>
        <taxon>Pseudonocardiales</taxon>
        <taxon>Pseudonocardiaceae</taxon>
        <taxon>Saccharopolyspora</taxon>
    </lineage>
</organism>
<dbReference type="InterPro" id="IPR011990">
    <property type="entry name" value="TPR-like_helical_dom_sf"/>
</dbReference>
<dbReference type="PANTHER" id="PTHR47691:SF3">
    <property type="entry name" value="HTH-TYPE TRANSCRIPTIONAL REGULATOR RV0890C-RELATED"/>
    <property type="match status" value="1"/>
</dbReference>
<evidence type="ECO:0000256" key="1">
    <source>
        <dbReference type="SAM" id="Coils"/>
    </source>
</evidence>
<dbReference type="Gene3D" id="1.25.40.10">
    <property type="entry name" value="Tetratricopeptide repeat domain"/>
    <property type="match status" value="1"/>
</dbReference>
<dbReference type="Pfam" id="PF13424">
    <property type="entry name" value="TPR_12"/>
    <property type="match status" value="1"/>
</dbReference>
<name>A0A853AQD8_9PSEU</name>
<evidence type="ECO:0000313" key="2">
    <source>
        <dbReference type="EMBL" id="NYI82777.1"/>
    </source>
</evidence>
<sequence>MAEMYGKAFAPEFQGRLRNLSVNTEYETVLAKAQEEEARAEAEQDALALAQARLVVAEACRRLGRIAEADAAWRASYRAAREAEDLGAMAWALWNGGTLARQRGQMTAALRWLGLAKDVATQARDVVALGYSVAGIAETLRIRGDYAEARDLHEKLLAEARRRGETRHTVWALEGLAQLDRNAGDLDAAWERFAEAAQIAENGGDERGLAWALRGLADVLSLRGEHDEALRLLSRGEQICRRMDLSSALAYNRKMRGNVLFRACWYGEAARTYQEAVTMFRAMNEPRGAALAELGLLKSRDKLGRPRPATERDLRALLDTLDAREHRHTRKMVQDALDELMELAA</sequence>
<dbReference type="AlphaFoldDB" id="A0A853AQD8"/>
<keyword evidence="3" id="KW-1185">Reference proteome</keyword>
<keyword evidence="1" id="KW-0175">Coiled coil</keyword>
<reference evidence="2 3" key="1">
    <citation type="submission" date="2020-07" db="EMBL/GenBank/DDBJ databases">
        <title>Sequencing the genomes of 1000 actinobacteria strains.</title>
        <authorList>
            <person name="Klenk H.-P."/>
        </authorList>
    </citation>
    <scope>NUCLEOTIDE SEQUENCE [LARGE SCALE GENOMIC DNA]</scope>
    <source>
        <strain evidence="2 3">DSM 44065</strain>
    </source>
</reference>
<dbReference type="EMBL" id="JACCFJ010000001">
    <property type="protein sequence ID" value="NYI82777.1"/>
    <property type="molecule type" value="Genomic_DNA"/>
</dbReference>
<dbReference type="PANTHER" id="PTHR47691">
    <property type="entry name" value="REGULATOR-RELATED"/>
    <property type="match status" value="1"/>
</dbReference>
<proteinExistence type="predicted"/>
<comment type="caution">
    <text evidence="2">The sequence shown here is derived from an EMBL/GenBank/DDBJ whole genome shotgun (WGS) entry which is preliminary data.</text>
</comment>
<dbReference type="Proteomes" id="UP000587002">
    <property type="component" value="Unassembled WGS sequence"/>
</dbReference>